<reference evidence="1 2" key="1">
    <citation type="submission" date="2017-05" db="EMBL/GenBank/DDBJ databases">
        <title>Complete and WGS of Bordetella genogroups.</title>
        <authorList>
            <person name="Spilker T."/>
            <person name="LiPuma J."/>
        </authorList>
    </citation>
    <scope>NUCLEOTIDE SEQUENCE [LARGE SCALE GENOMIC DNA]</scope>
    <source>
        <strain evidence="1 2">AU17610</strain>
    </source>
</reference>
<accession>A0A261SHL6</accession>
<protein>
    <submittedName>
        <fullName evidence="1">Uncharacterized protein</fullName>
    </submittedName>
</protein>
<evidence type="ECO:0000313" key="1">
    <source>
        <dbReference type="EMBL" id="OZI36280.1"/>
    </source>
</evidence>
<organism evidence="1 2">
    <name type="scientific">Bordetella genomosp. 1</name>
    <dbReference type="NCBI Taxonomy" id="1395607"/>
    <lineage>
        <taxon>Bacteria</taxon>
        <taxon>Pseudomonadati</taxon>
        <taxon>Pseudomonadota</taxon>
        <taxon>Betaproteobacteria</taxon>
        <taxon>Burkholderiales</taxon>
        <taxon>Alcaligenaceae</taxon>
        <taxon>Bordetella</taxon>
    </lineage>
</organism>
<gene>
    <name evidence="1" type="ORF">CEG14_14810</name>
</gene>
<dbReference type="RefSeq" id="WP_094827086.1">
    <property type="nucleotide sequence ID" value="NZ_NEVL01000003.1"/>
</dbReference>
<dbReference type="OrthoDB" id="9157372at2"/>
<dbReference type="AlphaFoldDB" id="A0A261SHL6"/>
<dbReference type="Proteomes" id="UP000217005">
    <property type="component" value="Unassembled WGS sequence"/>
</dbReference>
<proteinExistence type="predicted"/>
<dbReference type="EMBL" id="NEVL01000003">
    <property type="protein sequence ID" value="OZI36280.1"/>
    <property type="molecule type" value="Genomic_DNA"/>
</dbReference>
<evidence type="ECO:0000313" key="2">
    <source>
        <dbReference type="Proteomes" id="UP000217005"/>
    </source>
</evidence>
<comment type="caution">
    <text evidence="1">The sequence shown here is derived from an EMBL/GenBank/DDBJ whole genome shotgun (WGS) entry which is preliminary data.</text>
</comment>
<sequence>MIEQHVYFNIDSVYLQTYPVPANEAGDLLPGWRVASAQDVARVERAAAVPVSVRRRQGRLALLEVGKLDMFEEAIGSIVDPGERRAAQIEYEADTWERDNAFLLRLWLEHGGTAEGLDELFILASSK</sequence>
<name>A0A261SHL6_9BORD</name>